<name>A0A5J4QPQ0_9ZZZZ</name>
<comment type="similarity">
    <text evidence="1">Belongs to the type-I restriction system S methylase family.</text>
</comment>
<evidence type="ECO:0000256" key="4">
    <source>
        <dbReference type="SAM" id="Coils"/>
    </source>
</evidence>
<feature type="coiled-coil region" evidence="4">
    <location>
        <begin position="468"/>
        <end position="495"/>
    </location>
</feature>
<evidence type="ECO:0000259" key="6">
    <source>
        <dbReference type="Pfam" id="PF02384"/>
    </source>
</evidence>
<feature type="domain" description="Type I restriction modification DNA specificity" evidence="5">
    <location>
        <begin position="313"/>
        <end position="487"/>
    </location>
</feature>
<reference evidence="7" key="1">
    <citation type="submission" date="2019-03" db="EMBL/GenBank/DDBJ databases">
        <title>Single cell metagenomics reveals metabolic interactions within the superorganism composed of flagellate Streblomastix strix and complex community of Bacteroidetes bacteria on its surface.</title>
        <authorList>
            <person name="Treitli S.C."/>
            <person name="Kolisko M."/>
            <person name="Husnik F."/>
            <person name="Keeling P."/>
            <person name="Hampl V."/>
        </authorList>
    </citation>
    <scope>NUCLEOTIDE SEQUENCE</scope>
    <source>
        <strain evidence="7">STM</strain>
    </source>
</reference>
<proteinExistence type="inferred from homology"/>
<dbReference type="AlphaFoldDB" id="A0A5J4QPQ0"/>
<keyword evidence="2" id="KW-0680">Restriction system</keyword>
<evidence type="ECO:0000256" key="1">
    <source>
        <dbReference type="ARBA" id="ARBA00010923"/>
    </source>
</evidence>
<keyword evidence="4" id="KW-0175">Coiled coil</keyword>
<dbReference type="InterPro" id="IPR051212">
    <property type="entry name" value="Type-I_RE_S_subunit"/>
</dbReference>
<dbReference type="SUPFAM" id="SSF53335">
    <property type="entry name" value="S-adenosyl-L-methionine-dependent methyltransferases"/>
    <property type="match status" value="1"/>
</dbReference>
<evidence type="ECO:0000256" key="3">
    <source>
        <dbReference type="ARBA" id="ARBA00023125"/>
    </source>
</evidence>
<feature type="non-terminal residue" evidence="7">
    <location>
        <position position="1"/>
    </location>
</feature>
<dbReference type="EMBL" id="SNRY01002688">
    <property type="protein sequence ID" value="KAA6323926.1"/>
    <property type="molecule type" value="Genomic_DNA"/>
</dbReference>
<sequence>FKNNANKYYGKDDFDLYNSLTDNSSEIECLFVERTKQLLKDGGIAGIILPSSMLSNEGIYTKAREIILQYFEIAAITELGSNTFMATGTNTVVLFLRRKNNYESINLKKSVERFFNDWQDVTRNGIEKPVSKYVNHVWDGITIDDYITLLKKAPNKTVANHEIYKEYRKKIKIKTEKEFWNEIIEIEKEKLYYFILVYSQKTVLVKTGEKNDEKHFLGYEFSNRRGSEGIHPVQRSKTIDECTCLFDDERFDNPAKASTYIYKAFAGDYEYPIHESMKANIFRLRLVDMLTFDRAGFEKNISTAIKKKVKIESKWDLVTIDLLVQIVRGATYSKEYQSNTKTSNIILTADNITLDGEFIVTKELYLTDNYVINQEKRLVRNDIFICLSSGSKEHIGKVAFIADDTNYFAGGFMGILRAKEKMTAKYVYILLNSLLRQDIRDISTGSNINNLSGILNEIKIPFPPKEIREKIVAEIEVLEKKEKETKKSITKAKEKIEQCFKEAYEKANVTYKLSNDEIFSVSIGKRVIDAELDIHGKIPVYSANVFEPFGYVNKYLITDFTVPSVLWGIDGDWMVNYMSANKPFYPTDHCGMLRIKITEVLPRYLAWILHKEGKQQGFSRNLRASIDRIKNLTIKIPPLSEQQKIDLEIEKIETQIAEAQKIIDSIPELKDGVLKKYL</sequence>
<dbReference type="Pfam" id="PF02384">
    <property type="entry name" value="N6_Mtase"/>
    <property type="match status" value="1"/>
</dbReference>
<organism evidence="7">
    <name type="scientific">termite gut metagenome</name>
    <dbReference type="NCBI Taxonomy" id="433724"/>
    <lineage>
        <taxon>unclassified sequences</taxon>
        <taxon>metagenomes</taxon>
        <taxon>organismal metagenomes</taxon>
    </lineage>
</organism>
<accession>A0A5J4QPQ0</accession>
<feature type="domain" description="DNA methylase adenine-specific" evidence="6">
    <location>
        <begin position="17"/>
        <end position="136"/>
    </location>
</feature>
<dbReference type="GO" id="GO:0009307">
    <property type="term" value="P:DNA restriction-modification system"/>
    <property type="evidence" value="ECO:0007669"/>
    <property type="project" value="UniProtKB-KW"/>
</dbReference>
<dbReference type="GO" id="GO:0008170">
    <property type="term" value="F:N-methyltransferase activity"/>
    <property type="evidence" value="ECO:0007669"/>
    <property type="project" value="InterPro"/>
</dbReference>
<gene>
    <name evidence="7" type="ORF">EZS27_026686</name>
</gene>
<protein>
    <recommendedName>
        <fullName evidence="8">Type I restriction enzymeP M protein</fullName>
    </recommendedName>
</protein>
<dbReference type="Gene3D" id="3.40.50.150">
    <property type="entry name" value="Vaccinia Virus protein VP39"/>
    <property type="match status" value="1"/>
</dbReference>
<dbReference type="InterPro" id="IPR044946">
    <property type="entry name" value="Restrct_endonuc_typeI_TRD_sf"/>
</dbReference>
<evidence type="ECO:0008006" key="8">
    <source>
        <dbReference type="Google" id="ProtNLM"/>
    </source>
</evidence>
<evidence type="ECO:0000256" key="2">
    <source>
        <dbReference type="ARBA" id="ARBA00022747"/>
    </source>
</evidence>
<evidence type="ECO:0000259" key="5">
    <source>
        <dbReference type="Pfam" id="PF01420"/>
    </source>
</evidence>
<dbReference type="InterPro" id="IPR029063">
    <property type="entry name" value="SAM-dependent_MTases_sf"/>
</dbReference>
<dbReference type="PANTHER" id="PTHR43140:SF1">
    <property type="entry name" value="TYPE I RESTRICTION ENZYME ECOKI SPECIFICITY SUBUNIT"/>
    <property type="match status" value="1"/>
</dbReference>
<dbReference type="InterPro" id="IPR000055">
    <property type="entry name" value="Restrct_endonuc_typeI_TRD"/>
</dbReference>
<dbReference type="GO" id="GO:0003677">
    <property type="term" value="F:DNA binding"/>
    <property type="evidence" value="ECO:0007669"/>
    <property type="project" value="UniProtKB-KW"/>
</dbReference>
<feature type="domain" description="Type I restriction modification DNA specificity" evidence="5">
    <location>
        <begin position="515"/>
        <end position="664"/>
    </location>
</feature>
<dbReference type="Pfam" id="PF01420">
    <property type="entry name" value="Methylase_S"/>
    <property type="match status" value="2"/>
</dbReference>
<comment type="caution">
    <text evidence="7">The sequence shown here is derived from an EMBL/GenBank/DDBJ whole genome shotgun (WGS) entry which is preliminary data.</text>
</comment>
<dbReference type="CDD" id="cd17252">
    <property type="entry name" value="RMtype1_S_EcoKI-TRD1-CR1_like"/>
    <property type="match status" value="1"/>
</dbReference>
<evidence type="ECO:0000313" key="7">
    <source>
        <dbReference type="EMBL" id="KAA6323926.1"/>
    </source>
</evidence>
<dbReference type="SUPFAM" id="SSF116734">
    <property type="entry name" value="DNA methylase specificity domain"/>
    <property type="match status" value="2"/>
</dbReference>
<keyword evidence="3" id="KW-0238">DNA-binding</keyword>
<dbReference type="Gene3D" id="3.90.220.20">
    <property type="entry name" value="DNA methylase specificity domains"/>
    <property type="match status" value="2"/>
</dbReference>
<dbReference type="InterPro" id="IPR003356">
    <property type="entry name" value="DNA_methylase_A-5"/>
</dbReference>
<dbReference type="PANTHER" id="PTHR43140">
    <property type="entry name" value="TYPE-1 RESTRICTION ENZYME ECOKI SPECIFICITY PROTEIN"/>
    <property type="match status" value="1"/>
</dbReference>